<sequence length="96" mass="9960">MDASVCCLPAGAAAAATGPPIQPPYVAQYAADQIVPDRAQPDGPLAVLAGCNAQDGWQQISSTPPVTATTTAYIDYSWLQMQGVPDLTKQPLMVDS</sequence>
<dbReference type="OrthoDB" id="4748970at2759"/>
<evidence type="ECO:0000313" key="2">
    <source>
        <dbReference type="Proteomes" id="UP000000311"/>
    </source>
</evidence>
<dbReference type="EMBL" id="GL444277">
    <property type="protein sequence ID" value="EFN61050.1"/>
    <property type="molecule type" value="Genomic_DNA"/>
</dbReference>
<proteinExistence type="predicted"/>
<keyword evidence="2" id="KW-1185">Reference proteome</keyword>
<organism evidence="2">
    <name type="scientific">Camponotus floridanus</name>
    <name type="common">Florida carpenter ant</name>
    <dbReference type="NCBI Taxonomy" id="104421"/>
    <lineage>
        <taxon>Eukaryota</taxon>
        <taxon>Metazoa</taxon>
        <taxon>Ecdysozoa</taxon>
        <taxon>Arthropoda</taxon>
        <taxon>Hexapoda</taxon>
        <taxon>Insecta</taxon>
        <taxon>Pterygota</taxon>
        <taxon>Neoptera</taxon>
        <taxon>Endopterygota</taxon>
        <taxon>Hymenoptera</taxon>
        <taxon>Apocrita</taxon>
        <taxon>Aculeata</taxon>
        <taxon>Formicoidea</taxon>
        <taxon>Formicidae</taxon>
        <taxon>Formicinae</taxon>
        <taxon>Camponotus</taxon>
    </lineage>
</organism>
<reference evidence="1 2" key="1">
    <citation type="journal article" date="2010" name="Science">
        <title>Genomic comparison of the ants Camponotus floridanus and Harpegnathos saltator.</title>
        <authorList>
            <person name="Bonasio R."/>
            <person name="Zhang G."/>
            <person name="Ye C."/>
            <person name="Mutti N.S."/>
            <person name="Fang X."/>
            <person name="Qin N."/>
            <person name="Donahue G."/>
            <person name="Yang P."/>
            <person name="Li Q."/>
            <person name="Li C."/>
            <person name="Zhang P."/>
            <person name="Huang Z."/>
            <person name="Berger S.L."/>
            <person name="Reinberg D."/>
            <person name="Wang J."/>
            <person name="Liebig J."/>
        </authorList>
    </citation>
    <scope>NUCLEOTIDE SEQUENCE [LARGE SCALE GENOMIC DNA]</scope>
    <source>
        <strain evidence="2">C129</strain>
    </source>
</reference>
<dbReference type="InParanoid" id="E2AZS1"/>
<name>E2AZS1_CAMFO</name>
<evidence type="ECO:0000313" key="1">
    <source>
        <dbReference type="EMBL" id="EFN61050.1"/>
    </source>
</evidence>
<dbReference type="AlphaFoldDB" id="E2AZS1"/>
<dbReference type="Proteomes" id="UP000000311">
    <property type="component" value="Unassembled WGS sequence"/>
</dbReference>
<gene>
    <name evidence="1" type="ORF">EAG_15026</name>
</gene>
<accession>E2AZS1</accession>
<protein>
    <submittedName>
        <fullName evidence="1">Uncharacterized protein</fullName>
    </submittedName>
</protein>